<keyword evidence="1" id="KW-0820">tRNA-binding</keyword>
<dbReference type="InterPro" id="IPR002547">
    <property type="entry name" value="tRNA-bd_dom"/>
</dbReference>
<dbReference type="PANTHER" id="PTHR11586:SF37">
    <property type="entry name" value="TRNA-BINDING DOMAIN-CONTAINING PROTEIN"/>
    <property type="match status" value="1"/>
</dbReference>
<dbReference type="InterPro" id="IPR012340">
    <property type="entry name" value="NA-bd_OB-fold"/>
</dbReference>
<evidence type="ECO:0000313" key="4">
    <source>
        <dbReference type="EMBL" id="EQD46867.1"/>
    </source>
</evidence>
<feature type="non-terminal residue" evidence="4">
    <location>
        <position position="1"/>
    </location>
</feature>
<keyword evidence="2" id="KW-0694">RNA-binding</keyword>
<name>T0ZQT9_9ZZZZ</name>
<comment type="caution">
    <text evidence="4">The sequence shown here is derived from an EMBL/GenBank/DDBJ whole genome shotgun (WGS) entry which is preliminary data.</text>
</comment>
<dbReference type="Gene3D" id="2.40.50.140">
    <property type="entry name" value="Nucleic acid-binding proteins"/>
    <property type="match status" value="1"/>
</dbReference>
<feature type="domain" description="TRNA-binding" evidence="3">
    <location>
        <begin position="1"/>
        <end position="56"/>
    </location>
</feature>
<reference evidence="4" key="2">
    <citation type="journal article" date="2014" name="ISME J.">
        <title>Microbial stratification in low pH oxic and suboxic macroscopic growths along an acid mine drainage.</title>
        <authorList>
            <person name="Mendez-Garcia C."/>
            <person name="Mesa V."/>
            <person name="Sprenger R.R."/>
            <person name="Richter M."/>
            <person name="Diez M.S."/>
            <person name="Solano J."/>
            <person name="Bargiela R."/>
            <person name="Golyshina O.V."/>
            <person name="Manteca A."/>
            <person name="Ramos J.L."/>
            <person name="Gallego J.R."/>
            <person name="Llorente I."/>
            <person name="Martins Dos Santos V.A."/>
            <person name="Jensen O.N."/>
            <person name="Pelaez A.I."/>
            <person name="Sanchez J."/>
            <person name="Ferrer M."/>
        </authorList>
    </citation>
    <scope>NUCLEOTIDE SEQUENCE</scope>
</reference>
<organism evidence="4">
    <name type="scientific">mine drainage metagenome</name>
    <dbReference type="NCBI Taxonomy" id="410659"/>
    <lineage>
        <taxon>unclassified sequences</taxon>
        <taxon>metagenomes</taxon>
        <taxon>ecological metagenomes</taxon>
    </lineage>
</organism>
<protein>
    <submittedName>
        <fullName evidence="4">Aminoacyl tRNA synthase complex-interacting multifunctional protein 1</fullName>
    </submittedName>
</protein>
<dbReference type="GO" id="GO:0000049">
    <property type="term" value="F:tRNA binding"/>
    <property type="evidence" value="ECO:0007669"/>
    <property type="project" value="UniProtKB-KW"/>
</dbReference>
<gene>
    <name evidence="4" type="ORF">B1A_14423</name>
</gene>
<accession>T0ZQT9</accession>
<evidence type="ECO:0000256" key="2">
    <source>
        <dbReference type="ARBA" id="ARBA00022884"/>
    </source>
</evidence>
<dbReference type="Pfam" id="PF01588">
    <property type="entry name" value="tRNA_bind"/>
    <property type="match status" value="1"/>
</dbReference>
<proteinExistence type="predicted"/>
<dbReference type="SUPFAM" id="SSF50249">
    <property type="entry name" value="Nucleic acid-binding proteins"/>
    <property type="match status" value="1"/>
</dbReference>
<evidence type="ECO:0000256" key="1">
    <source>
        <dbReference type="ARBA" id="ARBA00022555"/>
    </source>
</evidence>
<dbReference type="AlphaFoldDB" id="T0ZQT9"/>
<dbReference type="EMBL" id="AUZX01010585">
    <property type="protein sequence ID" value="EQD46867.1"/>
    <property type="molecule type" value="Genomic_DNA"/>
</dbReference>
<dbReference type="InterPro" id="IPR051270">
    <property type="entry name" value="Tyrosine-tRNA_ligase_regulator"/>
</dbReference>
<reference evidence="4" key="1">
    <citation type="submission" date="2013-08" db="EMBL/GenBank/DDBJ databases">
        <authorList>
            <person name="Mendez C."/>
            <person name="Richter M."/>
            <person name="Ferrer M."/>
            <person name="Sanchez J."/>
        </authorList>
    </citation>
    <scope>NUCLEOTIDE SEQUENCE</scope>
</reference>
<sequence>YPREALEGRRVLVVSNLAPRSLRGIPSQGMLLAADVEGRAVLLSPPAGAVPGTRRDGSHPGDRIIRFDEFAATPFRVGKVVGPDGPESSRISLGDRTVRVAGHWPAEAKVVVRLRAPEASDGEVLTLAGRALVEVPPEVPLGATVR</sequence>
<dbReference type="PROSITE" id="PS50886">
    <property type="entry name" value="TRBD"/>
    <property type="match status" value="1"/>
</dbReference>
<evidence type="ECO:0000259" key="3">
    <source>
        <dbReference type="PROSITE" id="PS50886"/>
    </source>
</evidence>
<dbReference type="PANTHER" id="PTHR11586">
    <property type="entry name" value="TRNA-AMINOACYLATION COFACTOR ARC1 FAMILY MEMBER"/>
    <property type="match status" value="1"/>
</dbReference>